<organism evidence="2 3">
    <name type="scientific">Aquisphaera giovannonii</name>
    <dbReference type="NCBI Taxonomy" id="406548"/>
    <lineage>
        <taxon>Bacteria</taxon>
        <taxon>Pseudomonadati</taxon>
        <taxon>Planctomycetota</taxon>
        <taxon>Planctomycetia</taxon>
        <taxon>Isosphaerales</taxon>
        <taxon>Isosphaeraceae</taxon>
        <taxon>Aquisphaera</taxon>
    </lineage>
</organism>
<protein>
    <submittedName>
        <fullName evidence="2">Uncharacterized protein</fullName>
    </submittedName>
</protein>
<keyword evidence="3" id="KW-1185">Reference proteome</keyword>
<dbReference type="EMBL" id="CP042997">
    <property type="protein sequence ID" value="QEH34136.1"/>
    <property type="molecule type" value="Genomic_DNA"/>
</dbReference>
<proteinExistence type="predicted"/>
<dbReference type="AlphaFoldDB" id="A0A5B9W0J9"/>
<evidence type="ECO:0000313" key="2">
    <source>
        <dbReference type="EMBL" id="QEH34136.1"/>
    </source>
</evidence>
<evidence type="ECO:0000256" key="1">
    <source>
        <dbReference type="SAM" id="Coils"/>
    </source>
</evidence>
<evidence type="ECO:0000313" key="3">
    <source>
        <dbReference type="Proteomes" id="UP000324233"/>
    </source>
</evidence>
<accession>A0A5B9W0J9</accession>
<keyword evidence="1" id="KW-0175">Coiled coil</keyword>
<dbReference type="RefSeq" id="WP_210420509.1">
    <property type="nucleotide sequence ID" value="NZ_CP042997.1"/>
</dbReference>
<dbReference type="Proteomes" id="UP000324233">
    <property type="component" value="Chromosome"/>
</dbReference>
<feature type="coiled-coil region" evidence="1">
    <location>
        <begin position="47"/>
        <end position="74"/>
    </location>
</feature>
<dbReference type="KEGG" id="agv:OJF2_26710"/>
<reference evidence="2 3" key="1">
    <citation type="submission" date="2019-08" db="EMBL/GenBank/DDBJ databases">
        <title>Deep-cultivation of Planctomycetes and their phenomic and genomic characterization uncovers novel biology.</title>
        <authorList>
            <person name="Wiegand S."/>
            <person name="Jogler M."/>
            <person name="Boedeker C."/>
            <person name="Pinto D."/>
            <person name="Vollmers J."/>
            <person name="Rivas-Marin E."/>
            <person name="Kohn T."/>
            <person name="Peeters S.H."/>
            <person name="Heuer A."/>
            <person name="Rast P."/>
            <person name="Oberbeckmann S."/>
            <person name="Bunk B."/>
            <person name="Jeske O."/>
            <person name="Meyerdierks A."/>
            <person name="Storesund J.E."/>
            <person name="Kallscheuer N."/>
            <person name="Luecker S."/>
            <person name="Lage O.M."/>
            <person name="Pohl T."/>
            <person name="Merkel B.J."/>
            <person name="Hornburger P."/>
            <person name="Mueller R.-W."/>
            <person name="Bruemmer F."/>
            <person name="Labrenz M."/>
            <person name="Spormann A.M."/>
            <person name="Op den Camp H."/>
            <person name="Overmann J."/>
            <person name="Amann R."/>
            <person name="Jetten M.S.M."/>
            <person name="Mascher T."/>
            <person name="Medema M.H."/>
            <person name="Devos D.P."/>
            <person name="Kaster A.-K."/>
            <person name="Ovreas L."/>
            <person name="Rohde M."/>
            <person name="Galperin M.Y."/>
            <person name="Jogler C."/>
        </authorList>
    </citation>
    <scope>NUCLEOTIDE SEQUENCE [LARGE SCALE GENOMIC DNA]</scope>
    <source>
        <strain evidence="2 3">OJF2</strain>
    </source>
</reference>
<sequence length="163" mass="18262">MTLFQAHENDRRIPLDPELYVASQPISPPFTDPWTVLAHPDAARRYVARVRKIISRLRSELQKELRRAEALINAGHGLPIRTEMERSRLSPLGLYIAALRSGRVDLAIQLSDGVVNQHRGCPLYRFAALSMIPADSYPVGDETPPMVPFEVINATPGRCVLQN</sequence>
<gene>
    <name evidence="2" type="ORF">OJF2_26710</name>
</gene>
<name>A0A5B9W0J9_9BACT</name>